<protein>
    <submittedName>
        <fullName evidence="8">MFS transporter</fullName>
    </submittedName>
</protein>
<feature type="transmembrane region" description="Helical" evidence="6">
    <location>
        <begin position="243"/>
        <end position="260"/>
    </location>
</feature>
<proteinExistence type="predicted"/>
<feature type="transmembrane region" description="Helical" evidence="6">
    <location>
        <begin position="368"/>
        <end position="386"/>
    </location>
</feature>
<dbReference type="SUPFAM" id="SSF103473">
    <property type="entry name" value="MFS general substrate transporter"/>
    <property type="match status" value="1"/>
</dbReference>
<feature type="transmembrane region" description="Helical" evidence="6">
    <location>
        <begin position="214"/>
        <end position="237"/>
    </location>
</feature>
<dbReference type="PANTHER" id="PTHR23531">
    <property type="entry name" value="QUINOLENE RESISTANCE PROTEIN NORA"/>
    <property type="match status" value="1"/>
</dbReference>
<dbReference type="InterPro" id="IPR052714">
    <property type="entry name" value="MFS_Exporter"/>
</dbReference>
<evidence type="ECO:0000313" key="9">
    <source>
        <dbReference type="Proteomes" id="UP001589836"/>
    </source>
</evidence>
<dbReference type="Proteomes" id="UP001589836">
    <property type="component" value="Unassembled WGS sequence"/>
</dbReference>
<dbReference type="PANTHER" id="PTHR23531:SF1">
    <property type="entry name" value="QUINOLENE RESISTANCE PROTEIN NORA"/>
    <property type="match status" value="1"/>
</dbReference>
<evidence type="ECO:0000259" key="7">
    <source>
        <dbReference type="PROSITE" id="PS50850"/>
    </source>
</evidence>
<keyword evidence="4 6" id="KW-1133">Transmembrane helix</keyword>
<keyword evidence="3 6" id="KW-0812">Transmembrane</keyword>
<feature type="transmembrane region" description="Helical" evidence="6">
    <location>
        <begin position="12"/>
        <end position="33"/>
    </location>
</feature>
<evidence type="ECO:0000256" key="4">
    <source>
        <dbReference type="ARBA" id="ARBA00022989"/>
    </source>
</evidence>
<dbReference type="PROSITE" id="PS50850">
    <property type="entry name" value="MFS"/>
    <property type="match status" value="1"/>
</dbReference>
<keyword evidence="2" id="KW-0813">Transport</keyword>
<feature type="domain" description="Major facilitator superfamily (MFS) profile" evidence="7">
    <location>
        <begin position="11"/>
        <end position="390"/>
    </location>
</feature>
<dbReference type="RefSeq" id="WP_377349786.1">
    <property type="nucleotide sequence ID" value="NZ_JBHLTP010000013.1"/>
</dbReference>
<dbReference type="Pfam" id="PF07690">
    <property type="entry name" value="MFS_1"/>
    <property type="match status" value="1"/>
</dbReference>
<feature type="transmembrane region" description="Helical" evidence="6">
    <location>
        <begin position="272"/>
        <end position="291"/>
    </location>
</feature>
<feature type="transmembrane region" description="Helical" evidence="6">
    <location>
        <begin position="45"/>
        <end position="65"/>
    </location>
</feature>
<accession>A0ABV6LRK3</accession>
<evidence type="ECO:0000256" key="5">
    <source>
        <dbReference type="ARBA" id="ARBA00023136"/>
    </source>
</evidence>
<evidence type="ECO:0000313" key="8">
    <source>
        <dbReference type="EMBL" id="MFC0525042.1"/>
    </source>
</evidence>
<dbReference type="EMBL" id="JBHLTP010000013">
    <property type="protein sequence ID" value="MFC0525042.1"/>
    <property type="molecule type" value="Genomic_DNA"/>
</dbReference>
<keyword evidence="9" id="KW-1185">Reference proteome</keyword>
<comment type="caution">
    <text evidence="8">The sequence shown here is derived from an EMBL/GenBank/DDBJ whole genome shotgun (WGS) entry which is preliminary data.</text>
</comment>
<feature type="transmembrane region" description="Helical" evidence="6">
    <location>
        <begin position="139"/>
        <end position="159"/>
    </location>
</feature>
<evidence type="ECO:0000256" key="3">
    <source>
        <dbReference type="ARBA" id="ARBA00022692"/>
    </source>
</evidence>
<evidence type="ECO:0000256" key="1">
    <source>
        <dbReference type="ARBA" id="ARBA00004651"/>
    </source>
</evidence>
<evidence type="ECO:0000256" key="6">
    <source>
        <dbReference type="SAM" id="Phobius"/>
    </source>
</evidence>
<feature type="transmembrane region" description="Helical" evidence="6">
    <location>
        <begin position="77"/>
        <end position="104"/>
    </location>
</feature>
<feature type="transmembrane region" description="Helical" evidence="6">
    <location>
        <begin position="297"/>
        <end position="324"/>
    </location>
</feature>
<keyword evidence="5 6" id="KW-0472">Membrane</keyword>
<dbReference type="Gene3D" id="1.20.1250.20">
    <property type="entry name" value="MFS general substrate transporter like domains"/>
    <property type="match status" value="1"/>
</dbReference>
<dbReference type="InterPro" id="IPR036259">
    <property type="entry name" value="MFS_trans_sf"/>
</dbReference>
<gene>
    <name evidence="8" type="ORF">ACFFGV_15790</name>
</gene>
<reference evidence="8 9" key="1">
    <citation type="submission" date="2024-09" db="EMBL/GenBank/DDBJ databases">
        <authorList>
            <person name="Sun Q."/>
            <person name="Mori K."/>
        </authorList>
    </citation>
    <scope>NUCLEOTIDE SEQUENCE [LARGE SCALE GENOMIC DNA]</scope>
    <source>
        <strain evidence="8 9">NCAIM B.02529</strain>
    </source>
</reference>
<feature type="transmembrane region" description="Helical" evidence="6">
    <location>
        <begin position="336"/>
        <end position="356"/>
    </location>
</feature>
<dbReference type="InterPro" id="IPR020846">
    <property type="entry name" value="MFS_dom"/>
</dbReference>
<sequence>MQQQATLWTKSFIFLLIANWFTFMSFQMLIPTLPPYMEELGGSKTQVGLVTTLFSIGAVLSRPFIGHLLQSEARKKLVLIGSLSLLLITTLYSVTSVIFVFLLFRFVHGLGWGWSSTTNGTAAVDLVPKRKIGEGMGYFGLSVTIGMIIAPSLGIFLFQNFNFSVLIMTSAALGIIAFILFSITNFTTPKEVQKRTFDVKSFSFFGSMIEKPSWFPAVVSLLNTFGYGSIVTFIVIFGKEQGIEHIYLFYLFNAVFATISRPITGKLFDKRGPWIVIIPCSLFAFAGMWTIALADNFYYIIAAGILFGIGFGSMMPAFQAWVISKTTQERSGIANGMYYSSIDLGIGLSALLLGIISNSFGVSTADLFKLSSVCFLFVFALTIWDYQRNKHLPWNEASET</sequence>
<evidence type="ECO:0000256" key="2">
    <source>
        <dbReference type="ARBA" id="ARBA00022448"/>
    </source>
</evidence>
<feature type="transmembrane region" description="Helical" evidence="6">
    <location>
        <begin position="165"/>
        <end position="186"/>
    </location>
</feature>
<name>A0ABV6LRK3_9BACI</name>
<dbReference type="InterPro" id="IPR011701">
    <property type="entry name" value="MFS"/>
</dbReference>
<dbReference type="CDD" id="cd17489">
    <property type="entry name" value="MFS_YfcJ_like"/>
    <property type="match status" value="1"/>
</dbReference>
<comment type="subcellular location">
    <subcellularLocation>
        <location evidence="1">Cell membrane</location>
        <topology evidence="1">Multi-pass membrane protein</topology>
    </subcellularLocation>
</comment>
<organism evidence="8 9">
    <name type="scientific">Pontibacillus salicampi</name>
    <dbReference type="NCBI Taxonomy" id="1449801"/>
    <lineage>
        <taxon>Bacteria</taxon>
        <taxon>Bacillati</taxon>
        <taxon>Bacillota</taxon>
        <taxon>Bacilli</taxon>
        <taxon>Bacillales</taxon>
        <taxon>Bacillaceae</taxon>
        <taxon>Pontibacillus</taxon>
    </lineage>
</organism>